<proteinExistence type="predicted"/>
<dbReference type="Pfam" id="PF00078">
    <property type="entry name" value="RVT_1"/>
    <property type="match status" value="1"/>
</dbReference>
<accession>K1ZJH3</accession>
<feature type="domain" description="Reverse transcriptase" evidence="1">
    <location>
        <begin position="1"/>
        <end position="104"/>
    </location>
</feature>
<gene>
    <name evidence="2" type="ORF">ACD_71C00096G0001</name>
</gene>
<sequence>DFLLQAMQNGQTNGIPQGSALMDFIAEIILTHIDKLLSDKLICENITEYKILRYRDDYRIFTKERSVNEKIIKILSEVLMDFNFKLNTSKTEIGEDITLMSIKKDKLDNIIYHVAPDRDMDVFKLKRLLLDILNISKCYPNSGFVLKILQHFNQRGFYRKTKKWYKSETEILLTVLLSIVANNPRCFAVVCISIFNLLPKLDVDQQKYFVDTIYSNLLSMNNIGYNEIWLQRCLHKVDNVKEYEDEICNVVSEVEKKSVFGNHFVTDEKLKTVLNKNNFIVREKLTKMTKIPHESEVDIFANYQG</sequence>
<dbReference type="AlphaFoldDB" id="K1ZJH3"/>
<dbReference type="PROSITE" id="PS50878">
    <property type="entry name" value="RT_POL"/>
    <property type="match status" value="1"/>
</dbReference>
<dbReference type="InterPro" id="IPR043502">
    <property type="entry name" value="DNA/RNA_pol_sf"/>
</dbReference>
<evidence type="ECO:0000313" key="2">
    <source>
        <dbReference type="EMBL" id="EKD44573.1"/>
    </source>
</evidence>
<evidence type="ECO:0000259" key="1">
    <source>
        <dbReference type="PROSITE" id="PS50878"/>
    </source>
</evidence>
<organism evidence="2">
    <name type="scientific">uncultured bacterium</name>
    <name type="common">gcode 4</name>
    <dbReference type="NCBI Taxonomy" id="1234023"/>
    <lineage>
        <taxon>Bacteria</taxon>
        <taxon>environmental samples</taxon>
    </lineage>
</organism>
<dbReference type="CDD" id="cd01646">
    <property type="entry name" value="RT_Bac_retron_I"/>
    <property type="match status" value="1"/>
</dbReference>
<comment type="caution">
    <text evidence="2">The sequence shown here is derived from an EMBL/GenBank/DDBJ whole genome shotgun (WGS) entry which is preliminary data.</text>
</comment>
<reference evidence="2" key="1">
    <citation type="journal article" date="2012" name="Science">
        <title>Fermentation, hydrogen, and sulfur metabolism in multiple uncultivated bacterial phyla.</title>
        <authorList>
            <person name="Wrighton K.C."/>
            <person name="Thomas B.C."/>
            <person name="Sharon I."/>
            <person name="Miller C.S."/>
            <person name="Castelle C.J."/>
            <person name="VerBerkmoes N.C."/>
            <person name="Wilkins M.J."/>
            <person name="Hettich R.L."/>
            <person name="Lipton M.S."/>
            <person name="Williams K.H."/>
            <person name="Long P.E."/>
            <person name="Banfield J.F."/>
        </authorList>
    </citation>
    <scope>NUCLEOTIDE SEQUENCE [LARGE SCALE GENOMIC DNA]</scope>
</reference>
<feature type="non-terminal residue" evidence="2">
    <location>
        <position position="1"/>
    </location>
</feature>
<dbReference type="SUPFAM" id="SSF56672">
    <property type="entry name" value="DNA/RNA polymerases"/>
    <property type="match status" value="1"/>
</dbReference>
<dbReference type="InterPro" id="IPR000477">
    <property type="entry name" value="RT_dom"/>
</dbReference>
<dbReference type="EMBL" id="AMFJ01028827">
    <property type="protein sequence ID" value="EKD44573.1"/>
    <property type="molecule type" value="Genomic_DNA"/>
</dbReference>
<name>K1ZJH3_9BACT</name>
<protein>
    <recommendedName>
        <fullName evidence="1">Reverse transcriptase domain-containing protein</fullName>
    </recommendedName>
</protein>